<sequence>MESQQVRSREREMNRASYIGIGANIGLVALKVFIYSLTGAVSVLADGMNNLTDSVSAVVTLVGSKVSHRPADAAHPFGHGRLEYIAGLAVAVLILMTGLEFIRSSVEKILHPSQLATGSLTLGLMVLSCVVKLIMSGYFKKVGTAIESLPILAQSKDCLSDVFVTGGVLLSLLIFHFTGMALDGWAGLVVSGVILYQGYELIRDTLSRIIGTANPEEIKQIVDFVKNYPGVLDVHDVMVVDFGPEKRYTWMDIEASSALTFKEAHDLADGIERGIKHKLGYHAGIHLDPVGSFSEEKDRVARTFKALIATEPALISFHDLMLYEDGMSVDVILDAKATYSSDDRRAFEAKVRAALSYDNPIHIHYDRHFE</sequence>
<comment type="similarity">
    <text evidence="2">Belongs to the cation diffusion facilitator (CDF) transporter (TC 2.A.4) family.</text>
</comment>
<evidence type="ECO:0000313" key="11">
    <source>
        <dbReference type="Proteomes" id="UP001210339"/>
    </source>
</evidence>
<protein>
    <submittedName>
        <fullName evidence="10">Cation diffusion facilitator family transporter</fullName>
    </submittedName>
</protein>
<dbReference type="Gene3D" id="3.30.70.1350">
    <property type="entry name" value="Cation efflux protein, cytoplasmic domain"/>
    <property type="match status" value="1"/>
</dbReference>
<dbReference type="Gene3D" id="1.20.1510.10">
    <property type="entry name" value="Cation efflux protein transmembrane domain"/>
    <property type="match status" value="1"/>
</dbReference>
<dbReference type="NCBIfam" id="TIGR01297">
    <property type="entry name" value="CDF"/>
    <property type="match status" value="1"/>
</dbReference>
<organism evidence="10 11">
    <name type="scientific">Peptoniphilus equinus</name>
    <dbReference type="NCBI Taxonomy" id="3016343"/>
    <lineage>
        <taxon>Bacteria</taxon>
        <taxon>Bacillati</taxon>
        <taxon>Bacillota</taxon>
        <taxon>Tissierellia</taxon>
        <taxon>Tissierellales</taxon>
        <taxon>Peptoniphilaceae</taxon>
        <taxon>Peptoniphilus</taxon>
    </lineage>
</organism>
<dbReference type="InterPro" id="IPR036837">
    <property type="entry name" value="Cation_efflux_CTD_sf"/>
</dbReference>
<feature type="transmembrane region" description="Helical" evidence="7">
    <location>
        <begin position="114"/>
        <end position="135"/>
    </location>
</feature>
<evidence type="ECO:0000256" key="4">
    <source>
        <dbReference type="ARBA" id="ARBA00022692"/>
    </source>
</evidence>
<proteinExistence type="inferred from homology"/>
<name>A0ABY7QUR7_9FIRM</name>
<dbReference type="RefSeq" id="WP_271191360.1">
    <property type="nucleotide sequence ID" value="NZ_CP115667.1"/>
</dbReference>
<feature type="domain" description="Cation efflux protein cytoplasmic" evidence="9">
    <location>
        <begin position="215"/>
        <end position="289"/>
    </location>
</feature>
<evidence type="ECO:0000313" key="10">
    <source>
        <dbReference type="EMBL" id="WBW49829.1"/>
    </source>
</evidence>
<keyword evidence="3" id="KW-0813">Transport</keyword>
<evidence type="ECO:0000259" key="8">
    <source>
        <dbReference type="Pfam" id="PF01545"/>
    </source>
</evidence>
<feature type="domain" description="Cation efflux protein transmembrane" evidence="8">
    <location>
        <begin position="18"/>
        <end position="209"/>
    </location>
</feature>
<dbReference type="Proteomes" id="UP001210339">
    <property type="component" value="Chromosome"/>
</dbReference>
<accession>A0ABY7QUR7</accession>
<keyword evidence="11" id="KW-1185">Reference proteome</keyword>
<evidence type="ECO:0000256" key="3">
    <source>
        <dbReference type="ARBA" id="ARBA00022448"/>
    </source>
</evidence>
<evidence type="ECO:0000256" key="1">
    <source>
        <dbReference type="ARBA" id="ARBA00004141"/>
    </source>
</evidence>
<gene>
    <name evidence="10" type="ORF">O6R05_07455</name>
</gene>
<evidence type="ECO:0000256" key="5">
    <source>
        <dbReference type="ARBA" id="ARBA00022989"/>
    </source>
</evidence>
<feature type="transmembrane region" description="Helical" evidence="7">
    <location>
        <begin position="21"/>
        <end position="45"/>
    </location>
</feature>
<dbReference type="Pfam" id="PF01545">
    <property type="entry name" value="Cation_efflux"/>
    <property type="match status" value="1"/>
</dbReference>
<dbReference type="InterPro" id="IPR050291">
    <property type="entry name" value="CDF_Transporter"/>
</dbReference>
<evidence type="ECO:0000256" key="2">
    <source>
        <dbReference type="ARBA" id="ARBA00008114"/>
    </source>
</evidence>
<evidence type="ECO:0000259" key="9">
    <source>
        <dbReference type="Pfam" id="PF16916"/>
    </source>
</evidence>
<keyword evidence="5 7" id="KW-1133">Transmembrane helix</keyword>
<dbReference type="InterPro" id="IPR027469">
    <property type="entry name" value="Cation_efflux_TMD_sf"/>
</dbReference>
<dbReference type="InterPro" id="IPR058533">
    <property type="entry name" value="Cation_efflux_TM"/>
</dbReference>
<reference evidence="10 11" key="1">
    <citation type="submission" date="2023-01" db="EMBL/GenBank/DDBJ databases">
        <authorList>
            <person name="Lee S.H."/>
            <person name="Jung H.S."/>
            <person name="Yun J.U."/>
        </authorList>
    </citation>
    <scope>NUCLEOTIDE SEQUENCE [LARGE SCALE GENOMIC DNA]</scope>
    <source>
        <strain evidence="10 11">CBA3646</strain>
    </source>
</reference>
<dbReference type="InterPro" id="IPR002524">
    <property type="entry name" value="Cation_efflux"/>
</dbReference>
<dbReference type="InterPro" id="IPR027470">
    <property type="entry name" value="Cation_efflux_CTD"/>
</dbReference>
<dbReference type="SUPFAM" id="SSF161111">
    <property type="entry name" value="Cation efflux protein transmembrane domain-like"/>
    <property type="match status" value="1"/>
</dbReference>
<dbReference type="EMBL" id="CP115667">
    <property type="protein sequence ID" value="WBW49829.1"/>
    <property type="molecule type" value="Genomic_DNA"/>
</dbReference>
<keyword evidence="4 7" id="KW-0812">Transmembrane</keyword>
<comment type="subcellular location">
    <subcellularLocation>
        <location evidence="1">Membrane</location>
        <topology evidence="1">Multi-pass membrane protein</topology>
    </subcellularLocation>
</comment>
<dbReference type="PANTHER" id="PTHR43840:SF15">
    <property type="entry name" value="MITOCHONDRIAL METAL TRANSPORTER 1-RELATED"/>
    <property type="match status" value="1"/>
</dbReference>
<keyword evidence="6 7" id="KW-0472">Membrane</keyword>
<dbReference type="Pfam" id="PF16916">
    <property type="entry name" value="ZT_dimer"/>
    <property type="match status" value="1"/>
</dbReference>
<dbReference type="PANTHER" id="PTHR43840">
    <property type="entry name" value="MITOCHONDRIAL METAL TRANSPORTER 1-RELATED"/>
    <property type="match status" value="1"/>
</dbReference>
<feature type="transmembrane region" description="Helical" evidence="7">
    <location>
        <begin position="84"/>
        <end position="102"/>
    </location>
</feature>
<evidence type="ECO:0000256" key="6">
    <source>
        <dbReference type="ARBA" id="ARBA00023136"/>
    </source>
</evidence>
<feature type="transmembrane region" description="Helical" evidence="7">
    <location>
        <begin position="169"/>
        <end position="196"/>
    </location>
</feature>
<dbReference type="SUPFAM" id="SSF160240">
    <property type="entry name" value="Cation efflux protein cytoplasmic domain-like"/>
    <property type="match status" value="1"/>
</dbReference>
<evidence type="ECO:0000256" key="7">
    <source>
        <dbReference type="SAM" id="Phobius"/>
    </source>
</evidence>